<dbReference type="Proteomes" id="UP000235589">
    <property type="component" value="Chromosome"/>
</dbReference>
<dbReference type="KEGG" id="mpec:B9O19_01011"/>
<keyword evidence="2" id="KW-1185">Reference proteome</keyword>
<accession>A0A2K9P1Q1</accession>
<protein>
    <submittedName>
        <fullName evidence="1">Uncharacterized protein</fullName>
    </submittedName>
</protein>
<dbReference type="GeneID" id="98063715"/>
<evidence type="ECO:0000313" key="1">
    <source>
        <dbReference type="EMBL" id="AUO19180.1"/>
    </source>
</evidence>
<name>A0A2K9P1Q1_9FIRM</name>
<gene>
    <name evidence="1" type="ORF">B9O19_01011</name>
</gene>
<sequence>MKEFEKRKKLKDIEGKFNLGNACSSGDCTGLIQVEPITDAELESYYEIYNFGPPDISE</sequence>
<dbReference type="EMBL" id="CP020991">
    <property type="protein sequence ID" value="AUO19180.1"/>
    <property type="molecule type" value="Genomic_DNA"/>
</dbReference>
<dbReference type="RefSeq" id="WP_169925267.1">
    <property type="nucleotide sequence ID" value="NZ_CP020991.1"/>
</dbReference>
<reference evidence="1 2" key="1">
    <citation type="submission" date="2017-04" db="EMBL/GenBank/DDBJ databases">
        <title>Monoglobus pectinilyticus 14 draft genome.</title>
        <authorList>
            <person name="Kim C."/>
            <person name="Rosendale D.I."/>
            <person name="Kelly W.J."/>
            <person name="Tannock G.W."/>
            <person name="Patchett M.L."/>
            <person name="Jordens J.Z."/>
        </authorList>
    </citation>
    <scope>NUCLEOTIDE SEQUENCE [LARGE SCALE GENOMIC DNA]</scope>
    <source>
        <strain evidence="1 2">14</strain>
    </source>
</reference>
<evidence type="ECO:0000313" key="2">
    <source>
        <dbReference type="Proteomes" id="UP000235589"/>
    </source>
</evidence>
<organism evidence="1 2">
    <name type="scientific">Monoglobus pectinilyticus</name>
    <dbReference type="NCBI Taxonomy" id="1981510"/>
    <lineage>
        <taxon>Bacteria</taxon>
        <taxon>Bacillati</taxon>
        <taxon>Bacillota</taxon>
        <taxon>Clostridia</taxon>
        <taxon>Monoglobales</taxon>
        <taxon>Monoglobaceae</taxon>
        <taxon>Monoglobus</taxon>
    </lineage>
</organism>
<proteinExistence type="predicted"/>
<dbReference type="AlphaFoldDB" id="A0A2K9P1Q1"/>